<name>A0A549T485_METSR</name>
<evidence type="ECO:0000256" key="5">
    <source>
        <dbReference type="ARBA" id="ARBA00022692"/>
    </source>
</evidence>
<dbReference type="GO" id="GO:0015562">
    <property type="term" value="F:efflux transmembrane transporter activity"/>
    <property type="evidence" value="ECO:0007669"/>
    <property type="project" value="InterPro"/>
</dbReference>
<evidence type="ECO:0000256" key="4">
    <source>
        <dbReference type="ARBA" id="ARBA00022452"/>
    </source>
</evidence>
<evidence type="ECO:0000256" key="6">
    <source>
        <dbReference type="ARBA" id="ARBA00023136"/>
    </source>
</evidence>
<dbReference type="PANTHER" id="PTHR30026">
    <property type="entry name" value="OUTER MEMBRANE PROTEIN TOLC"/>
    <property type="match status" value="1"/>
</dbReference>
<keyword evidence="6" id="KW-0472">Membrane</keyword>
<accession>A0A549T485</accession>
<dbReference type="InterPro" id="IPR003423">
    <property type="entry name" value="OMP_efflux"/>
</dbReference>
<dbReference type="Gene3D" id="1.20.1600.10">
    <property type="entry name" value="Outer membrane efflux proteins (OEP)"/>
    <property type="match status" value="1"/>
</dbReference>
<dbReference type="NCBIfam" id="TIGR01844">
    <property type="entry name" value="type_I_sec_TolC"/>
    <property type="match status" value="1"/>
</dbReference>
<evidence type="ECO:0000313" key="10">
    <source>
        <dbReference type="Proteomes" id="UP000316781"/>
    </source>
</evidence>
<keyword evidence="4" id="KW-1134">Transmembrane beta strand</keyword>
<dbReference type="PANTHER" id="PTHR30026:SF22">
    <property type="entry name" value="OUTER MEMBRANE EFFLUX PROTEIN"/>
    <property type="match status" value="1"/>
</dbReference>
<keyword evidence="7" id="KW-0998">Cell outer membrane</keyword>
<dbReference type="GO" id="GO:1990281">
    <property type="term" value="C:efflux pump complex"/>
    <property type="evidence" value="ECO:0007669"/>
    <property type="project" value="TreeGrafter"/>
</dbReference>
<dbReference type="GO" id="GO:0015288">
    <property type="term" value="F:porin activity"/>
    <property type="evidence" value="ECO:0007669"/>
    <property type="project" value="TreeGrafter"/>
</dbReference>
<comment type="subcellular location">
    <subcellularLocation>
        <location evidence="1">Cell outer membrane</location>
    </subcellularLocation>
</comment>
<evidence type="ECO:0000256" key="2">
    <source>
        <dbReference type="ARBA" id="ARBA00007613"/>
    </source>
</evidence>
<evidence type="ECO:0000256" key="1">
    <source>
        <dbReference type="ARBA" id="ARBA00004442"/>
    </source>
</evidence>
<feature type="coiled-coil region" evidence="8">
    <location>
        <begin position="210"/>
        <end position="237"/>
    </location>
</feature>
<keyword evidence="8" id="KW-0175">Coiled coil</keyword>
<dbReference type="InterPro" id="IPR010130">
    <property type="entry name" value="T1SS_OMP_TolC"/>
</dbReference>
<evidence type="ECO:0000256" key="3">
    <source>
        <dbReference type="ARBA" id="ARBA00022448"/>
    </source>
</evidence>
<gene>
    <name evidence="9" type="ORF">FM996_03955</name>
</gene>
<reference evidence="9 10" key="1">
    <citation type="submission" date="2019-07" db="EMBL/GenBank/DDBJ databases">
        <title>Ln-dependent methylotrophs.</title>
        <authorList>
            <person name="Tani A."/>
        </authorList>
    </citation>
    <scope>NUCLEOTIDE SEQUENCE [LARGE SCALE GENOMIC DNA]</scope>
    <source>
        <strain evidence="9 10">SM89A</strain>
    </source>
</reference>
<evidence type="ECO:0000256" key="7">
    <source>
        <dbReference type="ARBA" id="ARBA00023237"/>
    </source>
</evidence>
<proteinExistence type="inferred from homology"/>
<comment type="similarity">
    <text evidence="2">Belongs to the outer membrane factor (OMF) (TC 1.B.17) family.</text>
</comment>
<dbReference type="Proteomes" id="UP000316781">
    <property type="component" value="Unassembled WGS sequence"/>
</dbReference>
<dbReference type="GO" id="GO:0009279">
    <property type="term" value="C:cell outer membrane"/>
    <property type="evidence" value="ECO:0007669"/>
    <property type="project" value="UniProtKB-SubCell"/>
</dbReference>
<dbReference type="EMBL" id="VJMF01000017">
    <property type="protein sequence ID" value="TRL36719.1"/>
    <property type="molecule type" value="Genomic_DNA"/>
</dbReference>
<evidence type="ECO:0000256" key="8">
    <source>
        <dbReference type="SAM" id="Coils"/>
    </source>
</evidence>
<sequence>MAFRKSIRWAATACARGVPSGRALLLGAALIASLEGREARAETMESALAKAYVGNPDLNQQRANVWVHDEDVAKAAGGMRPKINASVNGGPQFNRLRQPAGRNSSNERLYSIEQTIGEPRAAAFALSQPLFDGWRTDNSIRQAESGVFAARATMRLTEQTTLQNAATAYMNVLRDTAVLGLRKNNIAVLREQLRVTRHRQELGELSPTDVAQAQAALAHAEMELNSAQAALEASAANFRQVIGVEPQHLEPAATIEQLLPKSSSEAIALALAEHPSVAAAQHQVDAAESAVKVGEGALLPTVSANLQVNQQYESFFGIPGTRQFTAQVSGALNVPIYQGGIEYASIRQAKAQLRQARFNADLQREAARAAVVSSFSQLKTAIGSIAAGRVAAKAAEVALKGVRDEAQLGQRTTLDVLNAQQALLNARVDLVTAQRDRIVASYTALAAVGHLSAERLRLETTIYDPAPHLEESRGKWFGLDGPGEK</sequence>
<dbReference type="InterPro" id="IPR051906">
    <property type="entry name" value="TolC-like"/>
</dbReference>
<dbReference type="AlphaFoldDB" id="A0A549T485"/>
<keyword evidence="3" id="KW-0813">Transport</keyword>
<organism evidence="9 10">
    <name type="scientific">Methylosinus sporium</name>
    <dbReference type="NCBI Taxonomy" id="428"/>
    <lineage>
        <taxon>Bacteria</taxon>
        <taxon>Pseudomonadati</taxon>
        <taxon>Pseudomonadota</taxon>
        <taxon>Alphaproteobacteria</taxon>
        <taxon>Hyphomicrobiales</taxon>
        <taxon>Methylocystaceae</taxon>
        <taxon>Methylosinus</taxon>
    </lineage>
</organism>
<protein>
    <submittedName>
        <fullName evidence="9">TolC family outer membrane protein</fullName>
    </submittedName>
</protein>
<dbReference type="Pfam" id="PF02321">
    <property type="entry name" value="OEP"/>
    <property type="match status" value="2"/>
</dbReference>
<evidence type="ECO:0000313" key="9">
    <source>
        <dbReference type="EMBL" id="TRL36719.1"/>
    </source>
</evidence>
<comment type="caution">
    <text evidence="9">The sequence shown here is derived from an EMBL/GenBank/DDBJ whole genome shotgun (WGS) entry which is preliminary data.</text>
</comment>
<dbReference type="SUPFAM" id="SSF56954">
    <property type="entry name" value="Outer membrane efflux proteins (OEP)"/>
    <property type="match status" value="1"/>
</dbReference>
<keyword evidence="5" id="KW-0812">Transmembrane</keyword>